<gene>
    <name evidence="2" type="ORF">DSM104329_04267</name>
</gene>
<dbReference type="KEGG" id="sbae:DSM104329_04267"/>
<name>A0A9E7C1X2_9ACTN</name>
<sequence length="189" mass="20546">MKLRRAILLAALALFALPLAACGNKEKITTHGDTEGTYVDVGQLVYQVQISRQLNPNDPEDHGYLIDLPFGQDQLAPDEAWFAVFVKAWNEGEQVAPAANNFSIVDSQGTVYHPVPIGPDNVFAYRAGDVPSGEQLPELDTAASNNPSVQGSMVLFKVKYDTFNNRPLDLVIRAPRGQEPAVASVNLDV</sequence>
<evidence type="ECO:0008006" key="4">
    <source>
        <dbReference type="Google" id="ProtNLM"/>
    </source>
</evidence>
<keyword evidence="3" id="KW-1185">Reference proteome</keyword>
<keyword evidence="1" id="KW-0732">Signal</keyword>
<evidence type="ECO:0000256" key="1">
    <source>
        <dbReference type="SAM" id="SignalP"/>
    </source>
</evidence>
<proteinExistence type="predicted"/>
<feature type="signal peptide" evidence="1">
    <location>
        <begin position="1"/>
        <end position="21"/>
    </location>
</feature>
<reference evidence="2" key="1">
    <citation type="journal article" date="2022" name="Int. J. Syst. Evol. Microbiol.">
        <title>Pseudomonas aegrilactucae sp. nov. and Pseudomonas morbosilactucae sp. nov., pathogens causing bacterial rot of lettuce in Japan.</title>
        <authorList>
            <person name="Sawada H."/>
            <person name="Fujikawa T."/>
            <person name="Satou M."/>
        </authorList>
    </citation>
    <scope>NUCLEOTIDE SEQUENCE</scope>
    <source>
        <strain evidence="2">0166_1</strain>
    </source>
</reference>
<feature type="chain" id="PRO_5039073464" description="DUF4352 domain-containing protein" evidence="1">
    <location>
        <begin position="22"/>
        <end position="189"/>
    </location>
</feature>
<dbReference type="EMBL" id="CP087164">
    <property type="protein sequence ID" value="UGS37846.1"/>
    <property type="molecule type" value="Genomic_DNA"/>
</dbReference>
<dbReference type="AlphaFoldDB" id="A0A9E7C1X2"/>
<evidence type="ECO:0000313" key="3">
    <source>
        <dbReference type="Proteomes" id="UP001162834"/>
    </source>
</evidence>
<organism evidence="2 3">
    <name type="scientific">Capillimicrobium parvum</name>
    <dbReference type="NCBI Taxonomy" id="2884022"/>
    <lineage>
        <taxon>Bacteria</taxon>
        <taxon>Bacillati</taxon>
        <taxon>Actinomycetota</taxon>
        <taxon>Thermoleophilia</taxon>
        <taxon>Solirubrobacterales</taxon>
        <taxon>Capillimicrobiaceae</taxon>
        <taxon>Capillimicrobium</taxon>
    </lineage>
</organism>
<dbReference type="Proteomes" id="UP001162834">
    <property type="component" value="Chromosome"/>
</dbReference>
<protein>
    <recommendedName>
        <fullName evidence="4">DUF4352 domain-containing protein</fullName>
    </recommendedName>
</protein>
<accession>A0A9E7C1X2</accession>
<evidence type="ECO:0000313" key="2">
    <source>
        <dbReference type="EMBL" id="UGS37846.1"/>
    </source>
</evidence>
<dbReference type="RefSeq" id="WP_259311888.1">
    <property type="nucleotide sequence ID" value="NZ_CP087164.1"/>
</dbReference>